<protein>
    <submittedName>
        <fullName evidence="3">Pyridoxamine 5'-phosphate oxidase</fullName>
    </submittedName>
</protein>
<name>A0ABM7XYG6_9PROT</name>
<feature type="domain" description="Pyridoxamine 5'-phosphate oxidase N-terminal" evidence="2">
    <location>
        <begin position="33"/>
        <end position="133"/>
    </location>
</feature>
<organism evidence="3 4">
    <name type="scientific">Roseomonas fluvialis</name>
    <dbReference type="NCBI Taxonomy" id="1750527"/>
    <lineage>
        <taxon>Bacteria</taxon>
        <taxon>Pseudomonadati</taxon>
        <taxon>Pseudomonadota</taxon>
        <taxon>Alphaproteobacteria</taxon>
        <taxon>Acetobacterales</taxon>
        <taxon>Roseomonadaceae</taxon>
        <taxon>Roseomonas</taxon>
    </lineage>
</organism>
<dbReference type="PANTHER" id="PTHR42815">
    <property type="entry name" value="FAD-BINDING, PUTATIVE (AFU_ORTHOLOGUE AFUA_6G07600)-RELATED"/>
    <property type="match status" value="1"/>
</dbReference>
<dbReference type="InterPro" id="IPR012349">
    <property type="entry name" value="Split_barrel_FMN-bd"/>
</dbReference>
<evidence type="ECO:0000259" key="2">
    <source>
        <dbReference type="Pfam" id="PF01243"/>
    </source>
</evidence>
<dbReference type="InterPro" id="IPR011576">
    <property type="entry name" value="Pyridox_Oxase_N"/>
</dbReference>
<evidence type="ECO:0000256" key="1">
    <source>
        <dbReference type="SAM" id="MobiDB-lite"/>
    </source>
</evidence>
<keyword evidence="4" id="KW-1185">Reference proteome</keyword>
<dbReference type="Gene3D" id="2.30.110.10">
    <property type="entry name" value="Electron Transport, Fmn-binding Protein, Chain A"/>
    <property type="match status" value="1"/>
</dbReference>
<feature type="region of interest" description="Disordered" evidence="1">
    <location>
        <begin position="1"/>
        <end position="25"/>
    </location>
</feature>
<accession>A0ABM7XYG6</accession>
<evidence type="ECO:0000313" key="4">
    <source>
        <dbReference type="Proteomes" id="UP000831327"/>
    </source>
</evidence>
<dbReference type="RefSeq" id="WP_244457832.1">
    <property type="nucleotide sequence ID" value="NZ_AP025637.1"/>
</dbReference>
<feature type="compositionally biased region" description="Basic and acidic residues" evidence="1">
    <location>
        <begin position="13"/>
        <end position="25"/>
    </location>
</feature>
<reference evidence="3 4" key="1">
    <citation type="journal article" date="2016" name="Microbes Environ.">
        <title>Phylogenetically diverse aerobic anoxygenic phototrophic bacteria isolated from epilithic biofilms in Tama river, Japan.</title>
        <authorList>
            <person name="Hirose S."/>
            <person name="Matsuura K."/>
            <person name="Haruta S."/>
        </authorList>
    </citation>
    <scope>NUCLEOTIDE SEQUENCE [LARGE SCALE GENOMIC DNA]</scope>
    <source>
        <strain evidence="3 4">S08</strain>
    </source>
</reference>
<dbReference type="Pfam" id="PF01243">
    <property type="entry name" value="PNPOx_N"/>
    <property type="match status" value="1"/>
</dbReference>
<evidence type="ECO:0000313" key="3">
    <source>
        <dbReference type="EMBL" id="BDG70506.1"/>
    </source>
</evidence>
<dbReference type="SUPFAM" id="SSF50475">
    <property type="entry name" value="FMN-binding split barrel"/>
    <property type="match status" value="1"/>
</dbReference>
<dbReference type="PANTHER" id="PTHR42815:SF2">
    <property type="entry name" value="FAD-BINDING, PUTATIVE (AFU_ORTHOLOGUE AFUA_6G07600)-RELATED"/>
    <property type="match status" value="1"/>
</dbReference>
<dbReference type="Proteomes" id="UP000831327">
    <property type="component" value="Chromosome"/>
</dbReference>
<sequence length="195" mass="21698">MNQLPFSPSVRAVQDRKTARPRHREMEFRSRITPDLAEFIGAQTSVFLATASADGQPYIQHRGGPAGFLHVLSPTQLGFADFRGNRQYITLGNLADNPKAFLFLMDYANRRRIKLWGTARVVEDDAALLQALRPDGYSAIPEQAILFDLGAWDANCPQHIPQRFEAADVAAALAKRDARIAELEAELARRLPTQG</sequence>
<gene>
    <name evidence="3" type="ORF">Rmf_04350</name>
</gene>
<dbReference type="EMBL" id="AP025637">
    <property type="protein sequence ID" value="BDG70506.1"/>
    <property type="molecule type" value="Genomic_DNA"/>
</dbReference>
<proteinExistence type="predicted"/>